<gene>
    <name evidence="2" type="ORF">NliqN6_5940</name>
</gene>
<dbReference type="EMBL" id="BLZA01000046">
    <property type="protein sequence ID" value="GHJ89538.1"/>
    <property type="molecule type" value="Genomic_DNA"/>
</dbReference>
<evidence type="ECO:0000313" key="3">
    <source>
        <dbReference type="Proteomes" id="UP000620104"/>
    </source>
</evidence>
<name>A0A8H3TZ87_9TREE</name>
<dbReference type="AlphaFoldDB" id="A0A8H3TZ87"/>
<accession>A0A8H3TZ87</accession>
<feature type="compositionally biased region" description="Low complexity" evidence="1">
    <location>
        <begin position="115"/>
        <end position="128"/>
    </location>
</feature>
<evidence type="ECO:0000256" key="1">
    <source>
        <dbReference type="SAM" id="MobiDB-lite"/>
    </source>
</evidence>
<keyword evidence="3" id="KW-1185">Reference proteome</keyword>
<evidence type="ECO:0000313" key="2">
    <source>
        <dbReference type="EMBL" id="GHJ89538.1"/>
    </source>
</evidence>
<sequence length="371" mass="40624">MEKTIISPKLDDLAEGDIHLANLSAYAKHLVSVEDPDRAAHNAGLLYLTVIVAFQQAGITNVQWSPNLILEIGSREYEIDIHDQEALKGNSSMMDLPVPMSIDTRRYTQSGRGQSAIGSPNSSGTSSTPSVTYTSAIAIVKSPGIKRSSRLSSFVAALNGRDYTRGRIEPKGEGADTSNVSALVLTADTSSLDCSTSRREGSQLQRSATTSDSAIRYVTRCFRQLDVLDTGMASLSVKTNWAYCRLGKAYEAFCEANTEGRDWTNRPEQQRLFALLCNQIDSDSVRSQSSGPLTTRRSALQKRLQRARKFLLLVDAFGMSVLDSVPEVSVSRVDVLRMEELRSLADGSCLKAEVNSIRQKQDSLKGMLQTQ</sequence>
<dbReference type="OrthoDB" id="2592994at2759"/>
<protein>
    <submittedName>
        <fullName evidence="2">Uncharacterized protein</fullName>
    </submittedName>
</protein>
<organism evidence="2 3">
    <name type="scientific">Naganishia liquefaciens</name>
    <dbReference type="NCBI Taxonomy" id="104408"/>
    <lineage>
        <taxon>Eukaryota</taxon>
        <taxon>Fungi</taxon>
        <taxon>Dikarya</taxon>
        <taxon>Basidiomycota</taxon>
        <taxon>Agaricomycotina</taxon>
        <taxon>Tremellomycetes</taxon>
        <taxon>Filobasidiales</taxon>
        <taxon>Filobasidiaceae</taxon>
        <taxon>Naganishia</taxon>
    </lineage>
</organism>
<feature type="region of interest" description="Disordered" evidence="1">
    <location>
        <begin position="108"/>
        <end position="128"/>
    </location>
</feature>
<proteinExistence type="predicted"/>
<reference evidence="2" key="1">
    <citation type="submission" date="2020-07" db="EMBL/GenBank/DDBJ databases">
        <title>Draft Genome Sequence of a Deep-Sea Yeast, Naganishia (Cryptococcus) liquefaciens strain N6.</title>
        <authorList>
            <person name="Han Y.W."/>
            <person name="Kajitani R."/>
            <person name="Morimoto H."/>
            <person name="Parhat M."/>
            <person name="Tsubouchi H."/>
            <person name="Bakenova O."/>
            <person name="Ogata M."/>
            <person name="Argunhan B."/>
            <person name="Aoki R."/>
            <person name="Kajiwara S."/>
            <person name="Itoh T."/>
            <person name="Iwasaki H."/>
        </authorList>
    </citation>
    <scope>NUCLEOTIDE SEQUENCE</scope>
    <source>
        <strain evidence="2">N6</strain>
    </source>
</reference>
<dbReference type="Proteomes" id="UP000620104">
    <property type="component" value="Unassembled WGS sequence"/>
</dbReference>
<comment type="caution">
    <text evidence="2">The sequence shown here is derived from an EMBL/GenBank/DDBJ whole genome shotgun (WGS) entry which is preliminary data.</text>
</comment>